<dbReference type="EMBL" id="PXZO01000073">
    <property type="protein sequence ID" value="PSK01942.1"/>
    <property type="molecule type" value="Genomic_DNA"/>
</dbReference>
<dbReference type="Proteomes" id="UP000241645">
    <property type="component" value="Unassembled WGS sequence"/>
</dbReference>
<proteinExistence type="predicted"/>
<evidence type="ECO:0000313" key="1">
    <source>
        <dbReference type="EMBL" id="PSK01942.1"/>
    </source>
</evidence>
<dbReference type="RefSeq" id="WP_106836806.1">
    <property type="nucleotide sequence ID" value="NZ_JARMEW010000051.1"/>
</dbReference>
<name>A0ABX5FHU6_9BACL</name>
<reference evidence="1 2" key="1">
    <citation type="submission" date="2018-03" db="EMBL/GenBank/DDBJ databases">
        <title>Brevisbacillus phylogenomics.</title>
        <authorList>
            <person name="Dunlap C."/>
        </authorList>
    </citation>
    <scope>NUCLEOTIDE SEQUENCE [LARGE SCALE GENOMIC DNA]</scope>
    <source>
        <strain evidence="1 2">NRRL B-41110</strain>
    </source>
</reference>
<evidence type="ECO:0000313" key="2">
    <source>
        <dbReference type="Proteomes" id="UP000241645"/>
    </source>
</evidence>
<gene>
    <name evidence="1" type="ORF">C7R92_31030</name>
</gene>
<protein>
    <submittedName>
        <fullName evidence="1">Uncharacterized protein</fullName>
    </submittedName>
</protein>
<dbReference type="GeneID" id="95754502"/>
<sequence length="67" mass="7741">MTTQQEPRERQAAKAEPKLLKTEWIERAPQFGAERFEIAGALFDVSDHHMLTEKDVARRLTKYRGGV</sequence>
<organism evidence="1 2">
    <name type="scientific">Brevibacillus porteri</name>
    <dbReference type="NCBI Taxonomy" id="2126350"/>
    <lineage>
        <taxon>Bacteria</taxon>
        <taxon>Bacillati</taxon>
        <taxon>Bacillota</taxon>
        <taxon>Bacilli</taxon>
        <taxon>Bacillales</taxon>
        <taxon>Paenibacillaceae</taxon>
        <taxon>Brevibacillus</taxon>
    </lineage>
</organism>
<keyword evidence="2" id="KW-1185">Reference proteome</keyword>
<accession>A0ABX5FHU6</accession>
<comment type="caution">
    <text evidence="1">The sequence shown here is derived from an EMBL/GenBank/DDBJ whole genome shotgun (WGS) entry which is preliminary data.</text>
</comment>